<dbReference type="InterPro" id="IPR003661">
    <property type="entry name" value="HisK_dim/P_dom"/>
</dbReference>
<evidence type="ECO:0000256" key="11">
    <source>
        <dbReference type="PROSITE-ProRule" id="PRU00110"/>
    </source>
</evidence>
<keyword evidence="7" id="KW-0067">ATP-binding</keyword>
<evidence type="ECO:0000259" key="14">
    <source>
        <dbReference type="PROSITE" id="PS50110"/>
    </source>
</evidence>
<dbReference type="SMART" id="SM00448">
    <property type="entry name" value="REC"/>
    <property type="match status" value="1"/>
</dbReference>
<dbReference type="GO" id="GO:0005524">
    <property type="term" value="F:ATP binding"/>
    <property type="evidence" value="ECO:0007669"/>
    <property type="project" value="UniProtKB-KW"/>
</dbReference>
<dbReference type="PROSITE" id="PS50110">
    <property type="entry name" value="RESPONSE_REGULATORY"/>
    <property type="match status" value="1"/>
</dbReference>
<dbReference type="InterPro" id="IPR036890">
    <property type="entry name" value="HATPase_C_sf"/>
</dbReference>
<comment type="subunit">
    <text evidence="9">At low DSF concentrations, interacts with RpfF.</text>
</comment>
<keyword evidence="6" id="KW-0418">Kinase</keyword>
<dbReference type="SUPFAM" id="SSF47384">
    <property type="entry name" value="Homodimeric domain of signal transducing histidine kinase"/>
    <property type="match status" value="1"/>
</dbReference>
<evidence type="ECO:0000259" key="16">
    <source>
        <dbReference type="PROSITE" id="PS50894"/>
    </source>
</evidence>
<dbReference type="InterPro" id="IPR013656">
    <property type="entry name" value="PAS_4"/>
</dbReference>
<dbReference type="CDD" id="cd17546">
    <property type="entry name" value="REC_hyHK_CKI1_RcsC-like"/>
    <property type="match status" value="1"/>
</dbReference>
<dbReference type="CDD" id="cd00082">
    <property type="entry name" value="HisKA"/>
    <property type="match status" value="1"/>
</dbReference>
<dbReference type="FunFam" id="1.10.287.130:FF:000002">
    <property type="entry name" value="Two-component osmosensing histidine kinase"/>
    <property type="match status" value="1"/>
</dbReference>
<keyword evidence="4" id="KW-0808">Transferase</keyword>
<dbReference type="InterPro" id="IPR005467">
    <property type="entry name" value="His_kinase_dom"/>
</dbReference>
<evidence type="ECO:0000256" key="3">
    <source>
        <dbReference type="ARBA" id="ARBA00022553"/>
    </source>
</evidence>
<organism evidence="17 18">
    <name type="scientific">Prosthecochloris vibrioformis</name>
    <name type="common">Chlorobium vibrioforme</name>
    <dbReference type="NCBI Taxonomy" id="1098"/>
    <lineage>
        <taxon>Bacteria</taxon>
        <taxon>Pseudomonadati</taxon>
        <taxon>Chlorobiota</taxon>
        <taxon>Chlorobiia</taxon>
        <taxon>Chlorobiales</taxon>
        <taxon>Chlorobiaceae</taxon>
        <taxon>Prosthecochloris</taxon>
    </lineage>
</organism>
<evidence type="ECO:0000259" key="15">
    <source>
        <dbReference type="PROSITE" id="PS50113"/>
    </source>
</evidence>
<dbReference type="GO" id="GO:0005886">
    <property type="term" value="C:plasma membrane"/>
    <property type="evidence" value="ECO:0007669"/>
    <property type="project" value="UniProtKB-SubCell"/>
</dbReference>
<keyword evidence="8" id="KW-0902">Two-component regulatory system</keyword>
<dbReference type="GO" id="GO:0000155">
    <property type="term" value="F:phosphorelay sensor kinase activity"/>
    <property type="evidence" value="ECO:0007669"/>
    <property type="project" value="InterPro"/>
</dbReference>
<dbReference type="SUPFAM" id="SSF52172">
    <property type="entry name" value="CheY-like"/>
    <property type="match status" value="1"/>
</dbReference>
<keyword evidence="3 12" id="KW-0597">Phosphoprotein</keyword>
<feature type="domain" description="Response regulatory" evidence="14">
    <location>
        <begin position="664"/>
        <end position="783"/>
    </location>
</feature>
<dbReference type="RefSeq" id="WP_139626110.1">
    <property type="nucleotide sequence ID" value="NZ_VDCI01000001.1"/>
</dbReference>
<dbReference type="SUPFAM" id="SSF55785">
    <property type="entry name" value="PYP-like sensor domain (PAS domain)"/>
    <property type="match status" value="1"/>
</dbReference>
<evidence type="ECO:0000256" key="10">
    <source>
        <dbReference type="ARBA" id="ARBA00068150"/>
    </source>
</evidence>
<dbReference type="EMBL" id="VDCI01000001">
    <property type="protein sequence ID" value="TNJ37905.1"/>
    <property type="molecule type" value="Genomic_DNA"/>
</dbReference>
<dbReference type="PROSITE" id="PS50109">
    <property type="entry name" value="HIS_KIN"/>
    <property type="match status" value="1"/>
</dbReference>
<dbReference type="InterPro" id="IPR003594">
    <property type="entry name" value="HATPase_dom"/>
</dbReference>
<dbReference type="AlphaFoldDB" id="A0A5C4S3M1"/>
<dbReference type="Gene3D" id="3.30.565.10">
    <property type="entry name" value="Histidine kinase-like ATPase, C-terminal domain"/>
    <property type="match status" value="1"/>
</dbReference>
<dbReference type="InterPro" id="IPR036097">
    <property type="entry name" value="HisK_dim/P_sf"/>
</dbReference>
<sequence length="904" mass="100484">MTPSHSLGPQFGGTGQQDVHRLGSVLNSILENTPDAIIYLDREHRVVYMNRPFPGYNELPRINSHFCDYLQAEHHAMYHDEISKVFQTAEPLTRESWIRAPHGARLYVQIRLTPCVENGEVSAVVVVASDITSRKKIEEQLNATYDKIEKVNRFLVGREARNMALKREVDQLLADSGYQARYGTDAIGNELVSGLFSEIEESTATGLTEVAIPEDADPGQVIQLQRDALMSLLHDANLSRNDLIDVNRKLEDAVRSSQRLASRAEAASRAKSEFLANMSHEIRTPLNGVIGMTDLLLDSLLTSEQLKYAEMIGISARNLLRLVSDILDFSKIEAEKMELEHVEFDLLVILEEVVEMFVYKANQQGVELTFVPDLTVPFMLKGDPARLQQILVNLVSNAVKFTAEGEVSLSVAIQQEMPRSVTLRFSVADTGIGIDEARKEAIFAPFTQADGSTVRKYGGSGLGLSISTNLVRMMGGEILLESREGEGSTFWFDIEFEKQLDQDGAQRQGRDLLVGHSMLLFSQDEACAKLINLFFDSWRVTSMYARTYGEAAEVLGESSRLPEVILFVEPEANGPEDARLFLDALKSSPVLHKIPLVFLQQVGAGSSLLQELAGPSAFFLHRPLREKNLYTSLAGVFRLDTGVHDPVEPPAMAKIAPRCHKGVQILLVEDSRVNQMVVDAMLQREGFSVDIVDNGRKALMAIREKNYDLVLMDCQMPEMDGFEATHELRAGACGDHGRQVPVIAITANAMRGEKERCVQAGFSDYIAKPVRKKQLVEMLEKYLMTGVEVRRDAGIFEESDFLNRLQNDREIACVIMQSFLEEAPRFLEKLRQAVANADWLQARLQAHSLRGAALNVSGVHLARLAEEAEKVAGSSAPQGCAGLLDGLEVAFDQFRRELQSSSFV</sequence>
<evidence type="ECO:0000256" key="8">
    <source>
        <dbReference type="ARBA" id="ARBA00023012"/>
    </source>
</evidence>
<dbReference type="InterPro" id="IPR000700">
    <property type="entry name" value="PAS-assoc_C"/>
</dbReference>
<comment type="catalytic activity">
    <reaction evidence="1">
        <text>ATP + protein L-histidine = ADP + protein N-phospho-L-histidine.</text>
        <dbReference type="EC" id="2.7.13.3"/>
    </reaction>
</comment>
<dbReference type="InterPro" id="IPR008207">
    <property type="entry name" value="Sig_transdc_His_kin_Hpt_dom"/>
</dbReference>
<dbReference type="Pfam" id="PF00512">
    <property type="entry name" value="HisKA"/>
    <property type="match status" value="1"/>
</dbReference>
<feature type="modified residue" description="Phosphohistidine" evidence="11">
    <location>
        <position position="847"/>
    </location>
</feature>
<evidence type="ECO:0000256" key="9">
    <source>
        <dbReference type="ARBA" id="ARBA00064003"/>
    </source>
</evidence>
<evidence type="ECO:0000256" key="1">
    <source>
        <dbReference type="ARBA" id="ARBA00000085"/>
    </source>
</evidence>
<keyword evidence="18" id="KW-1185">Reference proteome</keyword>
<dbReference type="SUPFAM" id="SSF47226">
    <property type="entry name" value="Histidine-containing phosphotransfer domain, HPT domain"/>
    <property type="match status" value="1"/>
</dbReference>
<evidence type="ECO:0000259" key="13">
    <source>
        <dbReference type="PROSITE" id="PS50109"/>
    </source>
</evidence>
<evidence type="ECO:0000256" key="7">
    <source>
        <dbReference type="ARBA" id="ARBA00022840"/>
    </source>
</evidence>
<dbReference type="SUPFAM" id="SSF55874">
    <property type="entry name" value="ATPase domain of HSP90 chaperone/DNA topoisomerase II/histidine kinase"/>
    <property type="match status" value="1"/>
</dbReference>
<dbReference type="InterPro" id="IPR004358">
    <property type="entry name" value="Sig_transdc_His_kin-like_C"/>
</dbReference>
<dbReference type="InterPro" id="IPR001789">
    <property type="entry name" value="Sig_transdc_resp-reg_receiver"/>
</dbReference>
<protein>
    <recommendedName>
        <fullName evidence="10">Sensory/regulatory protein RpfC</fullName>
        <ecNumber evidence="2">2.7.13.3</ecNumber>
    </recommendedName>
</protein>
<evidence type="ECO:0000256" key="5">
    <source>
        <dbReference type="ARBA" id="ARBA00022741"/>
    </source>
</evidence>
<dbReference type="Pfam" id="PF00072">
    <property type="entry name" value="Response_reg"/>
    <property type="match status" value="1"/>
</dbReference>
<dbReference type="InterPro" id="IPR000014">
    <property type="entry name" value="PAS"/>
</dbReference>
<dbReference type="PRINTS" id="PR00344">
    <property type="entry name" value="BCTRLSENSOR"/>
</dbReference>
<comment type="caution">
    <text evidence="17">The sequence shown here is derived from an EMBL/GenBank/DDBJ whole genome shotgun (WGS) entry which is preliminary data.</text>
</comment>
<evidence type="ECO:0000256" key="12">
    <source>
        <dbReference type="PROSITE-ProRule" id="PRU00169"/>
    </source>
</evidence>
<accession>A0A5C4S3M1</accession>
<dbReference type="CDD" id="cd16922">
    <property type="entry name" value="HATPase_EvgS-ArcB-TorS-like"/>
    <property type="match status" value="1"/>
</dbReference>
<dbReference type="PANTHER" id="PTHR45339:SF5">
    <property type="entry name" value="HISTIDINE KINASE"/>
    <property type="match status" value="1"/>
</dbReference>
<dbReference type="Gene3D" id="1.10.287.130">
    <property type="match status" value="1"/>
</dbReference>
<proteinExistence type="predicted"/>
<feature type="modified residue" description="4-aspartylphosphate" evidence="12">
    <location>
        <position position="713"/>
    </location>
</feature>
<dbReference type="Pfam" id="PF08448">
    <property type="entry name" value="PAS_4"/>
    <property type="match status" value="1"/>
</dbReference>
<gene>
    <name evidence="17" type="ORF">FGF68_01640</name>
</gene>
<dbReference type="PROSITE" id="PS50894">
    <property type="entry name" value="HPT"/>
    <property type="match status" value="1"/>
</dbReference>
<name>A0A5C4S3M1_PROVB</name>
<dbReference type="Proteomes" id="UP000309544">
    <property type="component" value="Unassembled WGS sequence"/>
</dbReference>
<evidence type="ECO:0000256" key="2">
    <source>
        <dbReference type="ARBA" id="ARBA00012438"/>
    </source>
</evidence>
<dbReference type="Pfam" id="PF01627">
    <property type="entry name" value="Hpt"/>
    <property type="match status" value="1"/>
</dbReference>
<dbReference type="SMART" id="SM00388">
    <property type="entry name" value="HisKA"/>
    <property type="match status" value="1"/>
</dbReference>
<dbReference type="Gene3D" id="1.20.120.160">
    <property type="entry name" value="HPT domain"/>
    <property type="match status" value="1"/>
</dbReference>
<dbReference type="InterPro" id="IPR036641">
    <property type="entry name" value="HPT_dom_sf"/>
</dbReference>
<feature type="domain" description="PAC" evidence="15">
    <location>
        <begin position="92"/>
        <end position="143"/>
    </location>
</feature>
<evidence type="ECO:0000313" key="18">
    <source>
        <dbReference type="Proteomes" id="UP000309544"/>
    </source>
</evidence>
<dbReference type="InterPro" id="IPR035965">
    <property type="entry name" value="PAS-like_dom_sf"/>
</dbReference>
<dbReference type="SMART" id="SM00387">
    <property type="entry name" value="HATPase_c"/>
    <property type="match status" value="1"/>
</dbReference>
<dbReference type="Pfam" id="PF02518">
    <property type="entry name" value="HATPase_c"/>
    <property type="match status" value="1"/>
</dbReference>
<dbReference type="FunFam" id="3.30.565.10:FF:000010">
    <property type="entry name" value="Sensor histidine kinase RcsC"/>
    <property type="match status" value="1"/>
</dbReference>
<keyword evidence="5" id="KW-0547">Nucleotide-binding</keyword>
<evidence type="ECO:0000313" key="17">
    <source>
        <dbReference type="EMBL" id="TNJ37905.1"/>
    </source>
</evidence>
<dbReference type="PROSITE" id="PS50113">
    <property type="entry name" value="PAC"/>
    <property type="match status" value="1"/>
</dbReference>
<dbReference type="CDD" id="cd00088">
    <property type="entry name" value="HPT"/>
    <property type="match status" value="1"/>
</dbReference>
<dbReference type="NCBIfam" id="TIGR00229">
    <property type="entry name" value="sensory_box"/>
    <property type="match status" value="1"/>
</dbReference>
<feature type="domain" description="HPt" evidence="16">
    <location>
        <begin position="808"/>
        <end position="901"/>
    </location>
</feature>
<dbReference type="EC" id="2.7.13.3" evidence="2"/>
<dbReference type="Gene3D" id="3.40.50.2300">
    <property type="match status" value="1"/>
</dbReference>
<dbReference type="Gene3D" id="3.30.450.20">
    <property type="entry name" value="PAS domain"/>
    <property type="match status" value="1"/>
</dbReference>
<feature type="domain" description="Histidine kinase" evidence="13">
    <location>
        <begin position="277"/>
        <end position="498"/>
    </location>
</feature>
<dbReference type="InterPro" id="IPR011006">
    <property type="entry name" value="CheY-like_superfamily"/>
</dbReference>
<reference evidence="17 18" key="1">
    <citation type="submission" date="2019-05" db="EMBL/GenBank/DDBJ databases">
        <title>Draft Whole-Genome sequence of the green sulfur bacterium Prosthecochloris vibrioformis DSM 260.</title>
        <authorList>
            <person name="Meyer T.E."/>
            <person name="Kyndt J.A."/>
        </authorList>
    </citation>
    <scope>NUCLEOTIDE SEQUENCE [LARGE SCALE GENOMIC DNA]</scope>
    <source>
        <strain evidence="17 18">DSM 260</strain>
    </source>
</reference>
<evidence type="ECO:0000256" key="4">
    <source>
        <dbReference type="ARBA" id="ARBA00022679"/>
    </source>
</evidence>
<evidence type="ECO:0000256" key="6">
    <source>
        <dbReference type="ARBA" id="ARBA00022777"/>
    </source>
</evidence>
<dbReference type="PANTHER" id="PTHR45339">
    <property type="entry name" value="HYBRID SIGNAL TRANSDUCTION HISTIDINE KINASE J"/>
    <property type="match status" value="1"/>
</dbReference>